<keyword evidence="2" id="KW-0378">Hydrolase</keyword>
<comment type="caution">
    <text evidence="4">The sequence shown here is derived from an EMBL/GenBank/DDBJ whole genome shotgun (WGS) entry which is preliminary data.</text>
</comment>
<evidence type="ECO:0000256" key="1">
    <source>
        <dbReference type="ARBA" id="ARBA00010702"/>
    </source>
</evidence>
<evidence type="ECO:0000256" key="3">
    <source>
        <dbReference type="PIRSR" id="PIRSR605502-1"/>
    </source>
</evidence>
<proteinExistence type="inferred from homology"/>
<dbReference type="InterPro" id="IPR050792">
    <property type="entry name" value="ADP-ribosylglycohydrolase"/>
</dbReference>
<evidence type="ECO:0000256" key="2">
    <source>
        <dbReference type="ARBA" id="ARBA00022801"/>
    </source>
</evidence>
<dbReference type="EMBL" id="QGGY01000003">
    <property type="protein sequence ID" value="PWJ77557.1"/>
    <property type="molecule type" value="Genomic_DNA"/>
</dbReference>
<evidence type="ECO:0000313" key="4">
    <source>
        <dbReference type="EMBL" id="PWJ77557.1"/>
    </source>
</evidence>
<dbReference type="Gene3D" id="1.10.4080.10">
    <property type="entry name" value="ADP-ribosylation/Crystallin J1"/>
    <property type="match status" value="1"/>
</dbReference>
<dbReference type="Gene3D" id="2.60.120.560">
    <property type="entry name" value="Exo-inulinase, domain 1"/>
    <property type="match status" value="1"/>
</dbReference>
<dbReference type="InterPro" id="IPR036705">
    <property type="entry name" value="Ribosyl_crysJ1_sf"/>
</dbReference>
<feature type="binding site" evidence="3">
    <location>
        <position position="58"/>
    </location>
    <ligand>
        <name>Mg(2+)</name>
        <dbReference type="ChEBI" id="CHEBI:18420"/>
        <label>1</label>
    </ligand>
</feature>
<dbReference type="Pfam" id="PF03747">
    <property type="entry name" value="ADP_ribosyl_GH"/>
    <property type="match status" value="1"/>
</dbReference>
<keyword evidence="3" id="KW-0460">Magnesium</keyword>
<dbReference type="PANTHER" id="PTHR16222:SF24">
    <property type="entry name" value="ADP-RIBOSYLHYDROLASE ARH3"/>
    <property type="match status" value="1"/>
</dbReference>
<feature type="binding site" evidence="3">
    <location>
        <position position="59"/>
    </location>
    <ligand>
        <name>Mg(2+)</name>
        <dbReference type="ChEBI" id="CHEBI:18420"/>
        <label>1</label>
    </ligand>
</feature>
<protein>
    <submittedName>
        <fullName evidence="4">ADP-ribosylglycohydrolase</fullName>
    </submittedName>
</protein>
<dbReference type="GO" id="GO:0016787">
    <property type="term" value="F:hydrolase activity"/>
    <property type="evidence" value="ECO:0007669"/>
    <property type="project" value="UniProtKB-KW"/>
</dbReference>
<gene>
    <name evidence="4" type="ORF">C7383_103403</name>
</gene>
<reference evidence="4 5" key="1">
    <citation type="submission" date="2018-05" db="EMBL/GenBank/DDBJ databases">
        <authorList>
            <person name="Goeker M."/>
            <person name="Huntemann M."/>
            <person name="Clum A."/>
            <person name="Pillay M."/>
            <person name="Palaniappan K."/>
            <person name="Varghese N."/>
            <person name="Mikhailova N."/>
            <person name="Stamatis D."/>
            <person name="Reddy T."/>
            <person name="Daum C."/>
            <person name="Shapiro N."/>
            <person name="Ivanova N."/>
            <person name="Kyrpides N."/>
            <person name="Woyke T."/>
        </authorList>
    </citation>
    <scope>NUCLEOTIDE SEQUENCE [LARGE SCALE GENOMIC DNA]</scope>
    <source>
        <strain evidence="4 5">DSM 26524</strain>
    </source>
</reference>
<dbReference type="AlphaFoldDB" id="A0AB73T7I1"/>
<dbReference type="SUPFAM" id="SSF101478">
    <property type="entry name" value="ADP-ribosylglycohydrolase"/>
    <property type="match status" value="1"/>
</dbReference>
<dbReference type="PANTHER" id="PTHR16222">
    <property type="entry name" value="ADP-RIBOSYLGLYCOHYDROLASE"/>
    <property type="match status" value="1"/>
</dbReference>
<dbReference type="InterPro" id="IPR005502">
    <property type="entry name" value="Ribosyl_crysJ1"/>
</dbReference>
<accession>A0AB73T7I1</accession>
<keyword evidence="3" id="KW-0479">Metal-binding</keyword>
<feature type="binding site" evidence="3">
    <location>
        <position position="285"/>
    </location>
    <ligand>
        <name>Mg(2+)</name>
        <dbReference type="ChEBI" id="CHEBI:18420"/>
        <label>1</label>
    </ligand>
</feature>
<dbReference type="Proteomes" id="UP000245412">
    <property type="component" value="Unassembled WGS sequence"/>
</dbReference>
<comment type="cofactor">
    <cofactor evidence="3">
        <name>Mg(2+)</name>
        <dbReference type="ChEBI" id="CHEBI:18420"/>
    </cofactor>
    <text evidence="3">Binds 2 magnesium ions per subunit.</text>
</comment>
<name>A0AB73T7I1_9FIRM</name>
<keyword evidence="5" id="KW-1185">Reference proteome</keyword>
<evidence type="ECO:0000313" key="5">
    <source>
        <dbReference type="Proteomes" id="UP000245412"/>
    </source>
</evidence>
<dbReference type="RefSeq" id="WP_109625649.1">
    <property type="nucleotide sequence ID" value="NZ_JANKBI010000002.1"/>
</dbReference>
<organism evidence="4 5">
    <name type="scientific">Murimonas intestini</name>
    <dbReference type="NCBI Taxonomy" id="1337051"/>
    <lineage>
        <taxon>Bacteria</taxon>
        <taxon>Bacillati</taxon>
        <taxon>Bacillota</taxon>
        <taxon>Clostridia</taxon>
        <taxon>Lachnospirales</taxon>
        <taxon>Lachnospiraceae</taxon>
        <taxon>Murimonas</taxon>
    </lineage>
</organism>
<sequence length="720" mass="80327">MYQISGNTIERIYAGWLGKIIGIRLGAPVEGWSCDKIADIYGEVDDYLVDYRDFAADDDSNGPVFLVRALEDSKKMEKIEPRDVAQALLNYAPYEHAFFWWGGYGISTEHTAYLNLRAGIPAPASGSVAMNGKTVAEQIGGQIFSDCWGFVSPGDPRRAAHLAETASSVTHDGNAVYGGQFIAACISLAFLGLSLEEMIEEALEQIPDDCEYSRVVKAVLEFYREHPDSWRACFKYLKENFGYDRYPGNCHVIPNAGVIILSLLYGEDSFGQAVKIAVMCGWDTDCNAGNVGAVMGVRCGVEGISSRKWREPVNDLLICSSVMGSMNITDIPAGAAYFARMAFKMAGVCPEGIWKEVLFGDRRRLHFEYPGSTHGMRIRRDVPEGSEYPGLESRLVNSDEKACTGKRSLKITAKPLHPGEQVFIYQKTYYGKEDLHDNRYDPCFSPLIYPGQILKGKLLVPSGGCECLARMYVKEQHSKKVFYGPGTVCRPDRWESLMFAVPGMEKALLTEAGVALTVLGDTADDCVLEAWMDDMEYVGPADYTLDFNEEKQEMWSGTHSEVTQFTRLKGWTWLEEGRLHLLAADFGETYTGSHEFEDYAVEAVIRPVTGKHHRINVRVQGAVRSYAAGLDGPDSLALLKNENGYRELVRIQYPWKEGHDYWLKVKVEKDVISVYDRNGELFSYRDETAPYLTGAFGFSAEQGSHGSYSEVKVHPVNQDI</sequence>
<dbReference type="GO" id="GO:0046872">
    <property type="term" value="F:metal ion binding"/>
    <property type="evidence" value="ECO:0007669"/>
    <property type="project" value="UniProtKB-KW"/>
</dbReference>
<feature type="binding site" evidence="3">
    <location>
        <position position="283"/>
    </location>
    <ligand>
        <name>Mg(2+)</name>
        <dbReference type="ChEBI" id="CHEBI:18420"/>
        <label>1</label>
    </ligand>
</feature>
<comment type="similarity">
    <text evidence="1">Belongs to the ADP-ribosylglycohydrolase family.</text>
</comment>